<keyword evidence="2 4" id="KW-0687">Ribonucleoprotein</keyword>
<name>A0A345ZAY6_9BACT</name>
<dbReference type="PRINTS" id="PR00059">
    <property type="entry name" value="RIBOSOMALL6"/>
</dbReference>
<dbReference type="PIRSF" id="PIRSF002162">
    <property type="entry name" value="Ribosomal_L6"/>
    <property type="match status" value="1"/>
</dbReference>
<dbReference type="EMBL" id="CP025544">
    <property type="protein sequence ID" value="AXK60453.1"/>
    <property type="molecule type" value="Genomic_DNA"/>
</dbReference>
<comment type="function">
    <text evidence="5">This protein binds to the 23S rRNA, and is important in its secondary structure. It is located near the subunit interface in the base of the L7/L12 stalk, and near the tRNA binding site of the peptidyltransferase center.</text>
</comment>
<feature type="domain" description="Large ribosomal subunit protein uL6 alpha-beta" evidence="6">
    <location>
        <begin position="98"/>
        <end position="164"/>
    </location>
</feature>
<dbReference type="RefSeq" id="WP_115585468.1">
    <property type="nucleotide sequence ID" value="NZ_CP025544.1"/>
</dbReference>
<evidence type="ECO:0000259" key="6">
    <source>
        <dbReference type="Pfam" id="PF00347"/>
    </source>
</evidence>
<dbReference type="GO" id="GO:0003735">
    <property type="term" value="F:structural constituent of ribosome"/>
    <property type="evidence" value="ECO:0007669"/>
    <property type="project" value="InterPro"/>
</dbReference>
<evidence type="ECO:0000256" key="2">
    <source>
        <dbReference type="ARBA" id="ARBA00023274"/>
    </source>
</evidence>
<dbReference type="InterPro" id="IPR019906">
    <property type="entry name" value="Ribosomal_uL6_bac-type"/>
</dbReference>
<dbReference type="Gene3D" id="3.90.930.12">
    <property type="entry name" value="Ribosomal protein L6, alpha-beta domain"/>
    <property type="match status" value="2"/>
</dbReference>
<comment type="similarity">
    <text evidence="4">Belongs to the universal ribosomal protein uL6 family.</text>
</comment>
<evidence type="ECO:0000256" key="4">
    <source>
        <dbReference type="RuleBase" id="RU003869"/>
    </source>
</evidence>
<dbReference type="InterPro" id="IPR000702">
    <property type="entry name" value="Ribosomal_uL6-like"/>
</dbReference>
<evidence type="ECO:0000256" key="3">
    <source>
        <dbReference type="ARBA" id="ARBA00035454"/>
    </source>
</evidence>
<protein>
    <recommendedName>
        <fullName evidence="3 5">50S ribosomal protein L6</fullName>
    </recommendedName>
</protein>
<dbReference type="PANTHER" id="PTHR11655">
    <property type="entry name" value="60S/50S RIBOSOMAL PROTEIN L6/L9"/>
    <property type="match status" value="1"/>
</dbReference>
<organism evidence="7 8">
    <name type="scientific">Candidatus Chromulinivorax destructor</name>
    <dbReference type="NCBI Taxonomy" id="2066483"/>
    <lineage>
        <taxon>Bacteria</taxon>
        <taxon>Candidatus Babelota</taxon>
        <taxon>Candidatus Babeliae</taxon>
        <taxon>Candidatus Babeliales</taxon>
        <taxon>Candidatus Chromulinivoraceae</taxon>
        <taxon>Candidatus Chromulinivorax</taxon>
    </lineage>
</organism>
<keyword evidence="1 4" id="KW-0689">Ribosomal protein</keyword>
<dbReference type="InterPro" id="IPR036789">
    <property type="entry name" value="Ribosomal_uL6-like_a/b-dom_sf"/>
</dbReference>
<keyword evidence="5" id="KW-0699">rRNA-binding</keyword>
<dbReference type="Pfam" id="PF00347">
    <property type="entry name" value="Ribosomal_L6"/>
    <property type="match status" value="1"/>
</dbReference>
<dbReference type="SUPFAM" id="SSF56053">
    <property type="entry name" value="Ribosomal protein L6"/>
    <property type="match status" value="2"/>
</dbReference>
<dbReference type="PANTHER" id="PTHR11655:SF14">
    <property type="entry name" value="LARGE RIBOSOMAL SUBUNIT PROTEIN UL6M"/>
    <property type="match status" value="1"/>
</dbReference>
<dbReference type="GO" id="GO:0022625">
    <property type="term" value="C:cytosolic large ribosomal subunit"/>
    <property type="evidence" value="ECO:0007669"/>
    <property type="project" value="TreeGrafter"/>
</dbReference>
<sequence>MSKVGRRSISTANVSVSIDGQNINYKGPQAEGTHVLPGCLKATLEGDQLAISLVNPNDDKNTKFWGLHRALVFNEISGSREKFRKEVKIVGLGFKGILQGNEIVFSLGYSHKINFTLPENVTVEIDKTGQNIVVVSTDKFLAGDVAQKIRALRLPEPYKGTGIRFANQVIVRKAGKTKGDK</sequence>
<keyword evidence="8" id="KW-1185">Reference proteome</keyword>
<keyword evidence="5" id="KW-0694">RNA-binding</keyword>
<dbReference type="GO" id="GO:0002181">
    <property type="term" value="P:cytoplasmic translation"/>
    <property type="evidence" value="ECO:0007669"/>
    <property type="project" value="TreeGrafter"/>
</dbReference>
<evidence type="ECO:0000313" key="7">
    <source>
        <dbReference type="EMBL" id="AXK60453.1"/>
    </source>
</evidence>
<dbReference type="InterPro" id="IPR020040">
    <property type="entry name" value="Ribosomal_uL6_a/b-dom"/>
</dbReference>
<dbReference type="OrthoDB" id="9805007at2"/>
<dbReference type="AlphaFoldDB" id="A0A345ZAY6"/>
<evidence type="ECO:0000313" key="8">
    <source>
        <dbReference type="Proteomes" id="UP000254834"/>
    </source>
</evidence>
<reference evidence="7 8" key="1">
    <citation type="submission" date="2017-12" db="EMBL/GenBank/DDBJ databases">
        <title>Chromulinavorax destructans is a abundant pathogen of dominant heterotrophic picoflagllates.</title>
        <authorList>
            <person name="Deeg C.M."/>
            <person name="Zimmer M."/>
            <person name="Suttle C.A."/>
        </authorList>
    </citation>
    <scope>NUCLEOTIDE SEQUENCE [LARGE SCALE GENOMIC DNA]</scope>
    <source>
        <strain evidence="7 8">SeV1</strain>
    </source>
</reference>
<dbReference type="KEGG" id="cdes:C0J27_01670"/>
<accession>A0A345ZAY6</accession>
<gene>
    <name evidence="7" type="ORF">C0J27_01670</name>
</gene>
<proteinExistence type="inferred from homology"/>
<dbReference type="GO" id="GO:0019843">
    <property type="term" value="F:rRNA binding"/>
    <property type="evidence" value="ECO:0007669"/>
    <property type="project" value="UniProtKB-KW"/>
</dbReference>
<evidence type="ECO:0000256" key="5">
    <source>
        <dbReference type="RuleBase" id="RU003870"/>
    </source>
</evidence>
<dbReference type="Proteomes" id="UP000254834">
    <property type="component" value="Chromosome"/>
</dbReference>
<evidence type="ECO:0000256" key="1">
    <source>
        <dbReference type="ARBA" id="ARBA00022980"/>
    </source>
</evidence>